<accession>A0A8B8G9V7</accession>
<dbReference type="InterPro" id="IPR056299">
    <property type="entry name" value="CFAP61_dimer"/>
</dbReference>
<dbReference type="PANTHER" id="PTHR21178">
    <property type="entry name" value="CILIA- AND FLAGELLA-ASSOCIATED PROTEIN 61"/>
    <property type="match status" value="1"/>
</dbReference>
<dbReference type="InterPro" id="IPR036188">
    <property type="entry name" value="FAD/NAD-bd_sf"/>
</dbReference>
<dbReference type="Proteomes" id="UP000694846">
    <property type="component" value="Unplaced"/>
</dbReference>
<dbReference type="AlphaFoldDB" id="A0A8B8G9V7"/>
<gene>
    <name evidence="3" type="primary">LOC112689920</name>
</gene>
<dbReference type="Pfam" id="PF23150">
    <property type="entry name" value="CFAP61_dimer"/>
    <property type="match status" value="1"/>
</dbReference>
<dbReference type="RefSeq" id="XP_025419587.1">
    <property type="nucleotide sequence ID" value="XM_025563802.1"/>
</dbReference>
<sequence length="856" mass="98417">MESMKPTWLVQDDSFIDESKSTVMRANENDSKGIFLVTNFLKFQDETSNSESSYLHDSSSSISEEKIENIKINYEKTCFMIEIMLIDENEEKKATRDFLISYFHEFPQYDYCLVNLSTMVTPPEFKKTFCKVFLKPNQYKSIGQLYALHRLSLFGNITSAVVTKENLEIAEDLIINHPFEKILLDNISKSVFEDTRYKTYILQCDDQPIGYCVIRLCDEITFLNSHFDVARYVYPELARNHSGVLLNMDIQAKFLNKTRCLLKSIMDDNDINCLFYKLYSDSIIMEQNESSYISGINELIPVKPRTRIQYDDDDLSGNNLEKFALFHMNTRLCTTQKLSLDVKIVVVGASTVALSFLERLLFNPLNHYLSFENIVLVSEHGMPYRVGLTDLEDCMVPKVTHYNHEYMKTIALNSFVNVVTGTVTEISRSEKHVTVKEHGTNIYYDYLFLFNGEQFTHNIENIKTLPEKRKKNNPSHNSSMFRSAHFSSITLAIIVYGKYLGSLSVINVLLESNIDGRRIVYVEPGDRVNLPFIDNATIKRAVYDELYSRGVSVHEGLQFETLTLTDDQMKIQNVSFSSNVKSITIDCAGLFWFDQKSVNKNNWNLLYAFEFDGHLVINRSFETNVDCVYAAGPVARYDGPERDARRCDSSEIGGRVADVLMKRLRARHDDDDDDGTGRRPLSVRCRLPGGHRYLRCTEPGTSRPRTVLHTVKTGDAATGYFEIEMDGGGRVTGVSCYSKADFKYSNLINLCGKNVNLFNDMMNRLRTDSIPCFFDFFNEPWAYPLYSDRFPKILNDVIKLREANPNNKVRNKIMSTYTEELEKVLITFVDENVDDFPEFAHVRDAVDLANSGQHHY</sequence>
<feature type="domain" description="CFAP61 dimerisation" evidence="1">
    <location>
        <begin position="678"/>
        <end position="784"/>
    </location>
</feature>
<reference evidence="3" key="1">
    <citation type="submission" date="2025-08" db="UniProtKB">
        <authorList>
            <consortium name="RefSeq"/>
        </authorList>
    </citation>
    <scope>IDENTIFICATION</scope>
    <source>
        <tissue evidence="3">Whole body</tissue>
    </source>
</reference>
<organism evidence="2 3">
    <name type="scientific">Sipha flava</name>
    <name type="common">yellow sugarcane aphid</name>
    <dbReference type="NCBI Taxonomy" id="143950"/>
    <lineage>
        <taxon>Eukaryota</taxon>
        <taxon>Metazoa</taxon>
        <taxon>Ecdysozoa</taxon>
        <taxon>Arthropoda</taxon>
        <taxon>Hexapoda</taxon>
        <taxon>Insecta</taxon>
        <taxon>Pterygota</taxon>
        <taxon>Neoptera</taxon>
        <taxon>Paraneoptera</taxon>
        <taxon>Hemiptera</taxon>
        <taxon>Sternorrhyncha</taxon>
        <taxon>Aphidomorpha</taxon>
        <taxon>Aphidoidea</taxon>
        <taxon>Aphididae</taxon>
        <taxon>Sipha</taxon>
    </lineage>
</organism>
<dbReference type="Gene3D" id="3.50.50.60">
    <property type="entry name" value="FAD/NAD(P)-binding domain"/>
    <property type="match status" value="2"/>
</dbReference>
<dbReference type="InterPro" id="IPR038884">
    <property type="entry name" value="CFAP61"/>
</dbReference>
<name>A0A8B8G9V7_9HEMI</name>
<evidence type="ECO:0000313" key="3">
    <source>
        <dbReference type="RefSeq" id="XP_025419587.1"/>
    </source>
</evidence>
<dbReference type="OrthoDB" id="382863at2759"/>
<keyword evidence="2" id="KW-1185">Reference proteome</keyword>
<evidence type="ECO:0000313" key="2">
    <source>
        <dbReference type="Proteomes" id="UP000694846"/>
    </source>
</evidence>
<protein>
    <submittedName>
        <fullName evidence="3">Cilia- and flagella-associated protein 61-like</fullName>
    </submittedName>
</protein>
<evidence type="ECO:0000259" key="1">
    <source>
        <dbReference type="Pfam" id="PF23150"/>
    </source>
</evidence>
<dbReference type="SUPFAM" id="SSF51905">
    <property type="entry name" value="FAD/NAD(P)-binding domain"/>
    <property type="match status" value="1"/>
</dbReference>
<dbReference type="GeneID" id="112689920"/>
<dbReference type="PANTHER" id="PTHR21178:SF8">
    <property type="entry name" value="CILIA- AND FLAGELLA-ASSOCIATED PROTEIN 61"/>
    <property type="match status" value="1"/>
</dbReference>
<proteinExistence type="predicted"/>